<organism evidence="1 2">
    <name type="scientific">Sphaerisporangium dianthi</name>
    <dbReference type="NCBI Taxonomy" id="1436120"/>
    <lineage>
        <taxon>Bacteria</taxon>
        <taxon>Bacillati</taxon>
        <taxon>Actinomycetota</taxon>
        <taxon>Actinomycetes</taxon>
        <taxon>Streptosporangiales</taxon>
        <taxon>Streptosporangiaceae</taxon>
        <taxon>Sphaerisporangium</taxon>
    </lineage>
</organism>
<reference evidence="2" key="1">
    <citation type="journal article" date="2019" name="Int. J. Syst. Evol. Microbiol.">
        <title>The Global Catalogue of Microorganisms (GCM) 10K type strain sequencing project: providing services to taxonomists for standard genome sequencing and annotation.</title>
        <authorList>
            <consortium name="The Broad Institute Genomics Platform"/>
            <consortium name="The Broad Institute Genome Sequencing Center for Infectious Disease"/>
            <person name="Wu L."/>
            <person name="Ma J."/>
        </authorList>
    </citation>
    <scope>NUCLEOTIDE SEQUENCE [LARGE SCALE GENOMIC DNA]</scope>
    <source>
        <strain evidence="2">CGMCC 4.7132</strain>
    </source>
</reference>
<dbReference type="Proteomes" id="UP001596004">
    <property type="component" value="Unassembled WGS sequence"/>
</dbReference>
<proteinExistence type="predicted"/>
<evidence type="ECO:0008006" key="3">
    <source>
        <dbReference type="Google" id="ProtNLM"/>
    </source>
</evidence>
<sequence>MQLAGSMSWRIGIDRWSDPYDMALWFRAAERIEVETEGVVPGPPAVEPLPNRSTDPSDAVELAEGWLTWWRSLVNAGPLTLPFDLSNPPVALSFTPPAFSGLHDWPALRQVVTERWMEAHQWHTARMRAGLEAGPHHDMRASQVVTEVERALGRRARPFALNLVLLPVCDEEIRLAGPNRYLVPERVYDGPRGLELLRSLVTPIA</sequence>
<keyword evidence="2" id="KW-1185">Reference proteome</keyword>
<accession>A0ABV9CDK4</accession>
<evidence type="ECO:0000313" key="1">
    <source>
        <dbReference type="EMBL" id="MFC4531138.1"/>
    </source>
</evidence>
<comment type="caution">
    <text evidence="1">The sequence shown here is derived from an EMBL/GenBank/DDBJ whole genome shotgun (WGS) entry which is preliminary data.</text>
</comment>
<protein>
    <recommendedName>
        <fullName evidence="3">YcaO domain-containing protein</fullName>
    </recommendedName>
</protein>
<gene>
    <name evidence="1" type="ORF">ACFO60_10225</name>
</gene>
<dbReference type="EMBL" id="JBHSFP010000005">
    <property type="protein sequence ID" value="MFC4531138.1"/>
    <property type="molecule type" value="Genomic_DNA"/>
</dbReference>
<evidence type="ECO:0000313" key="2">
    <source>
        <dbReference type="Proteomes" id="UP001596004"/>
    </source>
</evidence>
<name>A0ABV9CDK4_9ACTN</name>